<sequence length="148" mass="16829">MKIIKKCIIFIIVASLLLTNYVGVVKAKTIEDCKTILFDVENEYTINKDECVLYIGESLQLEVKKNGESFHEIIWTSDDPLIAEVDSNGKITAHGQGETTIVGEVEDDYVLCYVTVKQEYMLNRTSIKMVEKDSYQLSVSYKNKKCSK</sequence>
<gene>
    <name evidence="2" type="ORF">H8S09_01160</name>
</gene>
<dbReference type="InterPro" id="IPR003343">
    <property type="entry name" value="Big_2"/>
</dbReference>
<dbReference type="Pfam" id="PF02368">
    <property type="entry name" value="Big_2"/>
    <property type="match status" value="1"/>
</dbReference>
<organism evidence="2 3">
    <name type="scientific">Coprococcus hominis</name>
    <name type="common">ex Liu et al. 2022</name>
    <dbReference type="NCBI Taxonomy" id="2763039"/>
    <lineage>
        <taxon>Bacteria</taxon>
        <taxon>Bacillati</taxon>
        <taxon>Bacillota</taxon>
        <taxon>Clostridia</taxon>
        <taxon>Lachnospirales</taxon>
        <taxon>Lachnospiraceae</taxon>
        <taxon>Coprococcus</taxon>
    </lineage>
</organism>
<dbReference type="Proteomes" id="UP000615234">
    <property type="component" value="Unassembled WGS sequence"/>
</dbReference>
<name>A0A8I0DTW4_9FIRM</name>
<reference evidence="2 3" key="1">
    <citation type="submission" date="2020-08" db="EMBL/GenBank/DDBJ databases">
        <title>Genome public.</title>
        <authorList>
            <person name="Liu C."/>
            <person name="Sun Q."/>
        </authorList>
    </citation>
    <scope>NUCLEOTIDE SEQUENCE [LARGE SCALE GENOMIC DNA]</scope>
    <source>
        <strain evidence="2 3">NSJ-10</strain>
    </source>
</reference>
<dbReference type="Gene3D" id="2.60.40.1080">
    <property type="match status" value="1"/>
</dbReference>
<evidence type="ECO:0000259" key="1">
    <source>
        <dbReference type="Pfam" id="PF02368"/>
    </source>
</evidence>
<evidence type="ECO:0000313" key="2">
    <source>
        <dbReference type="EMBL" id="MBC5661511.1"/>
    </source>
</evidence>
<evidence type="ECO:0000313" key="3">
    <source>
        <dbReference type="Proteomes" id="UP000615234"/>
    </source>
</evidence>
<protein>
    <submittedName>
        <fullName evidence="2">Ig-like domain-containing protein</fullName>
    </submittedName>
</protein>
<comment type="caution">
    <text evidence="2">The sequence shown here is derived from an EMBL/GenBank/DDBJ whole genome shotgun (WGS) entry which is preliminary data.</text>
</comment>
<dbReference type="SUPFAM" id="SSF49373">
    <property type="entry name" value="Invasin/intimin cell-adhesion fragments"/>
    <property type="match status" value="1"/>
</dbReference>
<feature type="domain" description="BIG2" evidence="1">
    <location>
        <begin position="45"/>
        <end position="101"/>
    </location>
</feature>
<keyword evidence="3" id="KW-1185">Reference proteome</keyword>
<accession>A0A8I0DTW4</accession>
<dbReference type="AlphaFoldDB" id="A0A8I0DTW4"/>
<dbReference type="InterPro" id="IPR008964">
    <property type="entry name" value="Invasin/intimin_cell_adhesion"/>
</dbReference>
<dbReference type="RefSeq" id="WP_182430040.1">
    <property type="nucleotide sequence ID" value="NZ_JACOOX010000001.1"/>
</dbReference>
<dbReference type="EMBL" id="JACOOX010000001">
    <property type="protein sequence ID" value="MBC5661511.1"/>
    <property type="molecule type" value="Genomic_DNA"/>
</dbReference>
<proteinExistence type="predicted"/>